<keyword evidence="2" id="KW-0934">Plastid</keyword>
<keyword evidence="1" id="KW-0812">Transmembrane</keyword>
<gene>
    <name evidence="2" type="primary">orf51</name>
</gene>
<accession>A0A1Z1MG85</accession>
<dbReference type="AlphaFoldDB" id="A0A1Z1MG85"/>
<sequence>MFSIVVKVSDMMILIYFCRIFIKITDRFLVYVNCLITLSLLTALCYLFFKL</sequence>
<proteinExistence type="predicted"/>
<dbReference type="EMBL" id="MF101435">
    <property type="protein sequence ID" value="ARW65077.1"/>
    <property type="molecule type" value="Genomic_DNA"/>
</dbReference>
<protein>
    <submittedName>
        <fullName evidence="2">Uncharacterized protein</fullName>
    </submittedName>
</protein>
<reference evidence="2" key="1">
    <citation type="journal article" date="2017" name="J. Phycol.">
        <title>Analysis of chloroplast genomes and a supermatrix inform reclassification of the Rhodomelaceae (Rhodophyta).</title>
        <authorList>
            <person name="Diaz-Tapia P."/>
            <person name="Maggs C.A."/>
            <person name="West J.A."/>
            <person name="Verbruggen H."/>
        </authorList>
    </citation>
    <scope>NUCLEOTIDE SEQUENCE</scope>
    <source>
        <strain evidence="2">PD0001</strain>
    </source>
</reference>
<keyword evidence="1" id="KW-1133">Transmembrane helix</keyword>
<evidence type="ECO:0000313" key="2">
    <source>
        <dbReference type="EMBL" id="ARW65077.1"/>
    </source>
</evidence>
<organism evidence="2">
    <name type="scientific">Polysiphonia sertularioides</name>
    <dbReference type="NCBI Taxonomy" id="945028"/>
    <lineage>
        <taxon>Eukaryota</taxon>
        <taxon>Rhodophyta</taxon>
        <taxon>Florideophyceae</taxon>
        <taxon>Rhodymeniophycidae</taxon>
        <taxon>Ceramiales</taxon>
        <taxon>Rhodomelaceae</taxon>
        <taxon>Polysiphonioideae</taxon>
        <taxon>Polysiphonia</taxon>
    </lineage>
</organism>
<evidence type="ECO:0000256" key="1">
    <source>
        <dbReference type="SAM" id="Phobius"/>
    </source>
</evidence>
<geneLocation type="chloroplast" evidence="2"/>
<keyword evidence="1" id="KW-0472">Membrane</keyword>
<name>A0A1Z1MG85_9FLOR</name>
<feature type="transmembrane region" description="Helical" evidence="1">
    <location>
        <begin position="28"/>
        <end position="49"/>
    </location>
</feature>
<keyword evidence="2" id="KW-0150">Chloroplast</keyword>